<organism evidence="2 3">
    <name type="scientific">Luteolibacter flavescens</name>
    <dbReference type="NCBI Taxonomy" id="1859460"/>
    <lineage>
        <taxon>Bacteria</taxon>
        <taxon>Pseudomonadati</taxon>
        <taxon>Verrucomicrobiota</taxon>
        <taxon>Verrucomicrobiia</taxon>
        <taxon>Verrucomicrobiales</taxon>
        <taxon>Verrucomicrobiaceae</taxon>
        <taxon>Luteolibacter</taxon>
    </lineage>
</organism>
<dbReference type="Proteomes" id="UP001207930">
    <property type="component" value="Unassembled WGS sequence"/>
</dbReference>
<comment type="caution">
    <text evidence="2">The sequence shown here is derived from an EMBL/GenBank/DDBJ whole genome shotgun (WGS) entry which is preliminary data.</text>
</comment>
<protein>
    <submittedName>
        <fullName evidence="2">DUF4375 domain-containing protein</fullName>
    </submittedName>
</protein>
<accession>A0ABT3FUV6</accession>
<feature type="domain" description="DNA mimic protein DMP19 C-terminal" evidence="1">
    <location>
        <begin position="436"/>
        <end position="544"/>
    </location>
</feature>
<dbReference type="Gene3D" id="1.20.1420.60">
    <property type="match status" value="1"/>
</dbReference>
<dbReference type="InterPro" id="IPR016024">
    <property type="entry name" value="ARM-type_fold"/>
</dbReference>
<dbReference type="Gene3D" id="1.25.10.10">
    <property type="entry name" value="Leucine-rich Repeat Variant"/>
    <property type="match status" value="1"/>
</dbReference>
<proteinExistence type="predicted"/>
<sequence>MDYSEVRAYLYNPPHKLGNDIIQDGKLHPDVVDPQGIKLDAKQVEQLLKASYTREPDRRGSGCFLPHHGIVFYDHDGKAVAHLSICFLCNRAASAPYEASLQWDITALSQFITSLGLPVFKEFDESDAHFIALARKWPDAKVKEKLDEYLFSTENGNPLLGDYERLLLLQGLGDRIHALLLAYLSDKALRAEMLKASPSDASSDTLFSRICDAFGDSPPSSVIPLLAPFFEESDPSVRCDATETIAKTGAPASVAYIRKAFADPGDDLAISALGGLQVAIDRSAVHPDTRKQLFPDVQAFQKSGWDEEWAKALAGLNPHEASEYFLTPEIFNPDSPRLDTILRVLCEANLQLPRERLLALIEELKATKLTREKQQIAEPALLLLGRQRNPGDLDLLRGMGNDTLARCAMPGLLAWHGLEGYRDRLSKLEVEKDFAALNEHQRLHIAVYEFENAGPDIGAYFSGHKGDRWRDALAGLKQMKRGELAAILEEAVAKFGDEGPSNDREIRSKQVDDIEEKSGFKDLDARLREAEDTWNLSLDRFAIEHADSFK</sequence>
<dbReference type="RefSeq" id="WP_264503327.1">
    <property type="nucleotide sequence ID" value="NZ_JAPDDS010000017.1"/>
</dbReference>
<dbReference type="InterPro" id="IPR011989">
    <property type="entry name" value="ARM-like"/>
</dbReference>
<dbReference type="EMBL" id="JAPDDS010000017">
    <property type="protein sequence ID" value="MCW1887371.1"/>
    <property type="molecule type" value="Genomic_DNA"/>
</dbReference>
<evidence type="ECO:0000259" key="1">
    <source>
        <dbReference type="Pfam" id="PF14300"/>
    </source>
</evidence>
<evidence type="ECO:0000313" key="3">
    <source>
        <dbReference type="Proteomes" id="UP001207930"/>
    </source>
</evidence>
<dbReference type="InterPro" id="IPR025402">
    <property type="entry name" value="DMP19_C"/>
</dbReference>
<dbReference type="SUPFAM" id="SSF48371">
    <property type="entry name" value="ARM repeat"/>
    <property type="match status" value="1"/>
</dbReference>
<reference evidence="2 3" key="1">
    <citation type="submission" date="2022-10" db="EMBL/GenBank/DDBJ databases">
        <title>Luteolibacter flavescens strain MCCC 1K03193, whole genome shotgun sequencing project.</title>
        <authorList>
            <person name="Zhao G."/>
            <person name="Shen L."/>
        </authorList>
    </citation>
    <scope>NUCLEOTIDE SEQUENCE [LARGE SCALE GENOMIC DNA]</scope>
    <source>
        <strain evidence="2 3">MCCC 1K03193</strain>
    </source>
</reference>
<dbReference type="Pfam" id="PF14300">
    <property type="entry name" value="DMP19"/>
    <property type="match status" value="1"/>
</dbReference>
<keyword evidence="3" id="KW-1185">Reference proteome</keyword>
<gene>
    <name evidence="2" type="ORF">OKA04_21720</name>
</gene>
<evidence type="ECO:0000313" key="2">
    <source>
        <dbReference type="EMBL" id="MCW1887371.1"/>
    </source>
</evidence>
<name>A0ABT3FUV6_9BACT</name>